<name>A0A369CDM0_9GAMM</name>
<dbReference type="RefSeq" id="WP_147275209.1">
    <property type="nucleotide sequence ID" value="NZ_QPJY01000003.1"/>
</dbReference>
<dbReference type="Gene3D" id="1.20.120.520">
    <property type="entry name" value="nmb1532 protein domain like"/>
    <property type="match status" value="1"/>
</dbReference>
<feature type="domain" description="Hemerythrin-like" evidence="1">
    <location>
        <begin position="8"/>
        <end position="131"/>
    </location>
</feature>
<dbReference type="Proteomes" id="UP000252707">
    <property type="component" value="Unassembled WGS sequence"/>
</dbReference>
<dbReference type="AlphaFoldDB" id="A0A369CDM0"/>
<reference evidence="2 3" key="1">
    <citation type="submission" date="2018-07" db="EMBL/GenBank/DDBJ databases">
        <title>Genomic Encyclopedia of Type Strains, Phase IV (KMG-IV): sequencing the most valuable type-strain genomes for metagenomic binning, comparative biology and taxonomic classification.</title>
        <authorList>
            <person name="Goeker M."/>
        </authorList>
    </citation>
    <scope>NUCLEOTIDE SEQUENCE [LARGE SCALE GENOMIC DNA]</scope>
    <source>
        <strain evidence="2 3">DSM 26407</strain>
    </source>
</reference>
<dbReference type="OrthoDB" id="9793254at2"/>
<evidence type="ECO:0000313" key="2">
    <source>
        <dbReference type="EMBL" id="RCX31205.1"/>
    </source>
</evidence>
<dbReference type="EMBL" id="QPJY01000003">
    <property type="protein sequence ID" value="RCX31205.1"/>
    <property type="molecule type" value="Genomic_DNA"/>
</dbReference>
<proteinExistence type="predicted"/>
<sequence>MKRHPSLQRLSRDHHHALVLAKRLLELPADADAETLEAAGAHVLERWRAEVGPHFAAEEECLLPVFGRHAGARHPEIIETLCQHVELRGLADAVAAARAAGTAPALETLRALGEGLRAHVRYEEGVLFPAVEAALDAPALARLVALLGE</sequence>
<keyword evidence="3" id="KW-1185">Reference proteome</keyword>
<dbReference type="Pfam" id="PF01814">
    <property type="entry name" value="Hemerythrin"/>
    <property type="match status" value="1"/>
</dbReference>
<organism evidence="2 3">
    <name type="scientific">Thioalbus denitrificans</name>
    <dbReference type="NCBI Taxonomy" id="547122"/>
    <lineage>
        <taxon>Bacteria</taxon>
        <taxon>Pseudomonadati</taxon>
        <taxon>Pseudomonadota</taxon>
        <taxon>Gammaproteobacteria</taxon>
        <taxon>Chromatiales</taxon>
        <taxon>Ectothiorhodospiraceae</taxon>
        <taxon>Thioalbus</taxon>
    </lineage>
</organism>
<accession>A0A369CDM0</accession>
<evidence type="ECO:0000259" key="1">
    <source>
        <dbReference type="Pfam" id="PF01814"/>
    </source>
</evidence>
<comment type="caution">
    <text evidence="2">The sequence shown here is derived from an EMBL/GenBank/DDBJ whole genome shotgun (WGS) entry which is preliminary data.</text>
</comment>
<gene>
    <name evidence="2" type="ORF">DFQ59_103170</name>
</gene>
<protein>
    <submittedName>
        <fullName evidence="2">Hemerythrin HHE cation binding domain-containing protein</fullName>
    </submittedName>
</protein>
<evidence type="ECO:0000313" key="3">
    <source>
        <dbReference type="Proteomes" id="UP000252707"/>
    </source>
</evidence>
<dbReference type="InterPro" id="IPR012312">
    <property type="entry name" value="Hemerythrin-like"/>
</dbReference>